<dbReference type="PANTHER" id="PTHR30153:SF2">
    <property type="entry name" value="REPLICATIVE DNA HELICASE"/>
    <property type="match status" value="1"/>
</dbReference>
<keyword evidence="4 12" id="KW-0547">Nucleotide-binding</keyword>
<dbReference type="InterPro" id="IPR036185">
    <property type="entry name" value="DNA_heli_DnaB-like_N_sf"/>
</dbReference>
<organism evidence="14 15">
    <name type="scientific">Kroppenstedtia pulmonis</name>
    <dbReference type="NCBI Taxonomy" id="1380685"/>
    <lineage>
        <taxon>Bacteria</taxon>
        <taxon>Bacillati</taxon>
        <taxon>Bacillota</taxon>
        <taxon>Bacilli</taxon>
        <taxon>Bacillales</taxon>
        <taxon>Thermoactinomycetaceae</taxon>
        <taxon>Kroppenstedtia</taxon>
    </lineage>
</organism>
<keyword evidence="6 12" id="KW-0347">Helicase</keyword>
<dbReference type="EC" id="5.6.2.3" evidence="11 12"/>
<keyword evidence="15" id="KW-1185">Reference proteome</keyword>
<gene>
    <name evidence="14" type="primary">dnaB</name>
    <name evidence="14" type="ORF">GXN76_15935</name>
</gene>
<dbReference type="InterPro" id="IPR016136">
    <property type="entry name" value="DNA_helicase_N/primase_C"/>
</dbReference>
<evidence type="ECO:0000313" key="14">
    <source>
        <dbReference type="EMBL" id="QKG85797.1"/>
    </source>
</evidence>
<evidence type="ECO:0000313" key="15">
    <source>
        <dbReference type="Proteomes" id="UP000503088"/>
    </source>
</evidence>
<comment type="similarity">
    <text evidence="1 12">Belongs to the helicase family. DnaB subfamily.</text>
</comment>
<dbReference type="SUPFAM" id="SSF48024">
    <property type="entry name" value="N-terminal domain of DnaB helicase"/>
    <property type="match status" value="1"/>
</dbReference>
<feature type="domain" description="SF4 helicase" evidence="13">
    <location>
        <begin position="179"/>
        <end position="443"/>
    </location>
</feature>
<proteinExistence type="inferred from homology"/>
<keyword evidence="9" id="KW-0413">Isomerase</keyword>
<dbReference type="GO" id="GO:0043139">
    <property type="term" value="F:5'-3' DNA helicase activity"/>
    <property type="evidence" value="ECO:0007669"/>
    <property type="project" value="UniProtKB-EC"/>
</dbReference>
<dbReference type="Gene3D" id="3.40.50.300">
    <property type="entry name" value="P-loop containing nucleotide triphosphate hydrolases"/>
    <property type="match status" value="1"/>
</dbReference>
<evidence type="ECO:0000256" key="5">
    <source>
        <dbReference type="ARBA" id="ARBA00022801"/>
    </source>
</evidence>
<evidence type="ECO:0000256" key="10">
    <source>
        <dbReference type="ARBA" id="ARBA00048954"/>
    </source>
</evidence>
<dbReference type="NCBIfam" id="NF004384">
    <property type="entry name" value="PRK05748.1"/>
    <property type="match status" value="1"/>
</dbReference>
<dbReference type="Gene3D" id="1.10.860.10">
    <property type="entry name" value="DNAb Helicase, Chain A"/>
    <property type="match status" value="1"/>
</dbReference>
<dbReference type="CDD" id="cd00984">
    <property type="entry name" value="DnaB_C"/>
    <property type="match status" value="1"/>
</dbReference>
<dbReference type="PROSITE" id="PS51199">
    <property type="entry name" value="SF4_HELICASE"/>
    <property type="match status" value="1"/>
</dbReference>
<name>A0A7D4CX89_9BACL</name>
<sequence>MSELFADRMPPHHQEAEQAVLGAILIEPSVLVTVTERVRPEDFYRQAHQRLLQVMIDLSEQGEPVDLVTITSELQDRKLLEDIGGVSYLTELAAAVPTAANVEYYARIVEEKAILRRLIRTATEIATSGYAGDEDVSMVIDTAEKKILEISQRRMSKGFIPIRDVLMETFERIESLHYSQGKLTGVPSGYTDLDQMTSGFQQSDLIILAARPSMGKTAFSLNVAQNVAIRAGQPVAIFNLEMSAPQLVQRMLAAEGNIDAQAFRTGRLSDEDWEKLTMAISTLSESPIFIDDTPGINVFDIRAKLRRLQSEHGLGLVLIDYLQLIEGRGHDSRQQEISEISRSLKLLARELNVPVIALSQLSRAVEQRQDKRPMLSDLRESGSIEQDADIVSFLYRDDYYNEDSEKKNIIEVILAKHRNGPVGKVELLFLKNYNKFLSLDLHHQQGSDM</sequence>
<dbReference type="AlphaFoldDB" id="A0A7D4CX89"/>
<dbReference type="Proteomes" id="UP000503088">
    <property type="component" value="Chromosome"/>
</dbReference>
<evidence type="ECO:0000259" key="13">
    <source>
        <dbReference type="PROSITE" id="PS51199"/>
    </source>
</evidence>
<dbReference type="PANTHER" id="PTHR30153">
    <property type="entry name" value="REPLICATIVE DNA HELICASE DNAB"/>
    <property type="match status" value="1"/>
</dbReference>
<comment type="function">
    <text evidence="12">The main replicative DNA helicase, it participates in initiation and elongation during chromosome replication. Travels ahead of the DNA replisome, separating dsDNA into templates for DNA synthesis. A processive ATP-dependent 5'-3' DNA helicase it has DNA-dependent ATPase activity.</text>
</comment>
<evidence type="ECO:0000256" key="9">
    <source>
        <dbReference type="ARBA" id="ARBA00023235"/>
    </source>
</evidence>
<dbReference type="Pfam" id="PF03796">
    <property type="entry name" value="DnaB_C"/>
    <property type="match status" value="1"/>
</dbReference>
<dbReference type="KEGG" id="kpul:GXN76_15935"/>
<dbReference type="GO" id="GO:0005829">
    <property type="term" value="C:cytosol"/>
    <property type="evidence" value="ECO:0007669"/>
    <property type="project" value="TreeGrafter"/>
</dbReference>
<dbReference type="InterPro" id="IPR007693">
    <property type="entry name" value="DNA_helicase_DnaB-like_N"/>
</dbReference>
<keyword evidence="7 12" id="KW-0067">ATP-binding</keyword>
<accession>A0A7D4CX89</accession>
<dbReference type="SUPFAM" id="SSF52540">
    <property type="entry name" value="P-loop containing nucleoside triphosphate hydrolases"/>
    <property type="match status" value="1"/>
</dbReference>
<evidence type="ECO:0000256" key="6">
    <source>
        <dbReference type="ARBA" id="ARBA00022806"/>
    </source>
</evidence>
<evidence type="ECO:0000256" key="7">
    <source>
        <dbReference type="ARBA" id="ARBA00022840"/>
    </source>
</evidence>
<dbReference type="InterPro" id="IPR027417">
    <property type="entry name" value="P-loop_NTPase"/>
</dbReference>
<dbReference type="GO" id="GO:0003677">
    <property type="term" value="F:DNA binding"/>
    <property type="evidence" value="ECO:0007669"/>
    <property type="project" value="UniProtKB-UniRule"/>
</dbReference>
<dbReference type="EMBL" id="CP048104">
    <property type="protein sequence ID" value="QKG85797.1"/>
    <property type="molecule type" value="Genomic_DNA"/>
</dbReference>
<reference evidence="14 15" key="1">
    <citation type="submission" date="2020-01" db="EMBL/GenBank/DDBJ databases">
        <authorList>
            <person name="Gulvik C.A."/>
            <person name="Batra D.G."/>
        </authorList>
    </citation>
    <scope>NUCLEOTIDE SEQUENCE [LARGE SCALE GENOMIC DNA]</scope>
    <source>
        <strain evidence="14 15">W9323</strain>
    </source>
</reference>
<evidence type="ECO:0000256" key="8">
    <source>
        <dbReference type="ARBA" id="ARBA00023125"/>
    </source>
</evidence>
<evidence type="ECO:0000256" key="11">
    <source>
        <dbReference type="NCBIfam" id="TIGR00665"/>
    </source>
</evidence>
<dbReference type="InterPro" id="IPR007692">
    <property type="entry name" value="DNA_helicase_DnaB"/>
</dbReference>
<evidence type="ECO:0000256" key="3">
    <source>
        <dbReference type="ARBA" id="ARBA00022705"/>
    </source>
</evidence>
<evidence type="ECO:0000256" key="4">
    <source>
        <dbReference type="ARBA" id="ARBA00022741"/>
    </source>
</evidence>
<dbReference type="GO" id="GO:0006269">
    <property type="term" value="P:DNA replication, synthesis of primer"/>
    <property type="evidence" value="ECO:0007669"/>
    <property type="project" value="UniProtKB-UniRule"/>
</dbReference>
<keyword evidence="5 12" id="KW-0378">Hydrolase</keyword>
<dbReference type="InterPro" id="IPR007694">
    <property type="entry name" value="DNA_helicase_DnaB-like_C"/>
</dbReference>
<dbReference type="GO" id="GO:0042802">
    <property type="term" value="F:identical protein binding"/>
    <property type="evidence" value="ECO:0007669"/>
    <property type="project" value="UniProtKB-ARBA"/>
</dbReference>
<dbReference type="GO" id="GO:1990077">
    <property type="term" value="C:primosome complex"/>
    <property type="evidence" value="ECO:0007669"/>
    <property type="project" value="UniProtKB-UniRule"/>
</dbReference>
<dbReference type="FunFam" id="3.40.50.300:FF:000076">
    <property type="entry name" value="Replicative DNA helicase"/>
    <property type="match status" value="1"/>
</dbReference>
<keyword evidence="3 12" id="KW-0235">DNA replication</keyword>
<protein>
    <recommendedName>
        <fullName evidence="11 12">Replicative DNA helicase</fullName>
        <ecNumber evidence="11 12">5.6.2.3</ecNumber>
    </recommendedName>
</protein>
<evidence type="ECO:0000256" key="2">
    <source>
        <dbReference type="ARBA" id="ARBA00022515"/>
    </source>
</evidence>
<dbReference type="GO" id="GO:0005524">
    <property type="term" value="F:ATP binding"/>
    <property type="evidence" value="ECO:0007669"/>
    <property type="project" value="UniProtKB-UniRule"/>
</dbReference>
<dbReference type="RefSeq" id="WP_173224909.1">
    <property type="nucleotide sequence ID" value="NZ_CP048104.1"/>
</dbReference>
<keyword evidence="2 12" id="KW-0639">Primosome</keyword>
<keyword evidence="8 12" id="KW-0238">DNA-binding</keyword>
<dbReference type="NCBIfam" id="TIGR00665">
    <property type="entry name" value="DnaB"/>
    <property type="match status" value="1"/>
</dbReference>
<evidence type="ECO:0000256" key="12">
    <source>
        <dbReference type="RuleBase" id="RU362085"/>
    </source>
</evidence>
<dbReference type="FunFam" id="1.10.860.10:FF:000001">
    <property type="entry name" value="Replicative DNA helicase"/>
    <property type="match status" value="1"/>
</dbReference>
<dbReference type="Pfam" id="PF00772">
    <property type="entry name" value="DnaB"/>
    <property type="match status" value="1"/>
</dbReference>
<evidence type="ECO:0000256" key="1">
    <source>
        <dbReference type="ARBA" id="ARBA00008428"/>
    </source>
</evidence>
<dbReference type="GO" id="GO:0016787">
    <property type="term" value="F:hydrolase activity"/>
    <property type="evidence" value="ECO:0007669"/>
    <property type="project" value="UniProtKB-KW"/>
</dbReference>
<comment type="catalytic activity">
    <reaction evidence="10 12">
        <text>ATP + H2O = ADP + phosphate + H(+)</text>
        <dbReference type="Rhea" id="RHEA:13065"/>
        <dbReference type="ChEBI" id="CHEBI:15377"/>
        <dbReference type="ChEBI" id="CHEBI:15378"/>
        <dbReference type="ChEBI" id="CHEBI:30616"/>
        <dbReference type="ChEBI" id="CHEBI:43474"/>
        <dbReference type="ChEBI" id="CHEBI:456216"/>
        <dbReference type="EC" id="5.6.2.3"/>
    </reaction>
</comment>